<dbReference type="GO" id="GO:0005730">
    <property type="term" value="C:nucleolus"/>
    <property type="evidence" value="ECO:0007669"/>
    <property type="project" value="UniProtKB-SubCell"/>
</dbReference>
<feature type="domain" description="AAA+ ATPase" evidence="9">
    <location>
        <begin position="332"/>
        <end position="566"/>
    </location>
</feature>
<dbReference type="CDD" id="cd00009">
    <property type="entry name" value="AAA"/>
    <property type="match status" value="1"/>
</dbReference>
<evidence type="ECO:0000313" key="11">
    <source>
        <dbReference type="Proteomes" id="UP000030781"/>
    </source>
</evidence>
<dbReference type="InterPro" id="IPR011704">
    <property type="entry name" value="ATPase_dyneun-rel_AAA"/>
</dbReference>
<evidence type="ECO:0000256" key="2">
    <source>
        <dbReference type="ARBA" id="ARBA00004642"/>
    </source>
</evidence>
<dbReference type="SMART" id="SM00382">
    <property type="entry name" value="AAA"/>
    <property type="match status" value="3"/>
</dbReference>
<dbReference type="GO" id="GO:0016887">
    <property type="term" value="F:ATP hydrolysis activity"/>
    <property type="evidence" value="ECO:0007669"/>
    <property type="project" value="InterPro"/>
</dbReference>
<dbReference type="PANTHER" id="PTHR48103">
    <property type="entry name" value="MIDASIN-RELATED"/>
    <property type="match status" value="1"/>
</dbReference>
<dbReference type="OrthoDB" id="5186at2759"/>
<evidence type="ECO:0000256" key="8">
    <source>
        <dbReference type="ARBA" id="ARBA00023242"/>
    </source>
</evidence>
<gene>
    <name evidence="10" type="ORF">EHI8A_163630</name>
</gene>
<dbReference type="InterPro" id="IPR041190">
    <property type="entry name" value="Midasin_AAA_lid_5"/>
</dbReference>
<keyword evidence="7" id="KW-0143">Chaperone</keyword>
<dbReference type="EMBL" id="KB611666">
    <property type="protein sequence ID" value="EMH72119.1"/>
    <property type="molecule type" value="Genomic_DNA"/>
</dbReference>
<dbReference type="GO" id="GO:0000055">
    <property type="term" value="P:ribosomal large subunit export from nucleus"/>
    <property type="evidence" value="ECO:0007669"/>
    <property type="project" value="TreeGrafter"/>
</dbReference>
<keyword evidence="8" id="KW-0539">Nucleus</keyword>
<dbReference type="Proteomes" id="UP000030781">
    <property type="component" value="Unassembled WGS sequence"/>
</dbReference>
<dbReference type="AlphaFoldDB" id="M3S048"/>
<evidence type="ECO:0000256" key="1">
    <source>
        <dbReference type="ARBA" id="ARBA00004604"/>
    </source>
</evidence>
<evidence type="ECO:0000256" key="5">
    <source>
        <dbReference type="ARBA" id="ARBA00022741"/>
    </source>
</evidence>
<evidence type="ECO:0000313" key="10">
    <source>
        <dbReference type="EMBL" id="EMH72119.1"/>
    </source>
</evidence>
<evidence type="ECO:0000256" key="6">
    <source>
        <dbReference type="ARBA" id="ARBA00022840"/>
    </source>
</evidence>
<feature type="domain" description="AAA+ ATPase" evidence="9">
    <location>
        <begin position="728"/>
        <end position="873"/>
    </location>
</feature>
<dbReference type="GO" id="GO:0030687">
    <property type="term" value="C:preribosome, large subunit precursor"/>
    <property type="evidence" value="ECO:0007669"/>
    <property type="project" value="TreeGrafter"/>
</dbReference>
<dbReference type="InterPro" id="IPR025662">
    <property type="entry name" value="Sigma_54_int_dom_ATP-bd_1"/>
</dbReference>
<dbReference type="GO" id="GO:0005524">
    <property type="term" value="F:ATP binding"/>
    <property type="evidence" value="ECO:0007669"/>
    <property type="project" value="UniProtKB-KW"/>
</dbReference>
<dbReference type="FunFam" id="3.40.50.300:FF:000142">
    <property type="entry name" value="Midasin"/>
    <property type="match status" value="1"/>
</dbReference>
<name>M3S048_ENTH1</name>
<organism evidence="10 11">
    <name type="scientific">Entamoeba histolytica HM-1:IMSS-B</name>
    <dbReference type="NCBI Taxonomy" id="885319"/>
    <lineage>
        <taxon>Eukaryota</taxon>
        <taxon>Amoebozoa</taxon>
        <taxon>Evosea</taxon>
        <taxon>Archamoebae</taxon>
        <taxon>Mastigamoebida</taxon>
        <taxon>Entamoebidae</taxon>
        <taxon>Entamoeba</taxon>
    </lineage>
</organism>
<dbReference type="VEuPathDB" id="AmoebaDB:EHI8A_163630"/>
<dbReference type="Gene3D" id="3.40.50.300">
    <property type="entry name" value="P-loop containing nucleotide triphosphate hydrolases"/>
    <property type="match status" value="3"/>
</dbReference>
<dbReference type="FunFam" id="3.40.50.300:FF:000582">
    <property type="entry name" value="Midasin"/>
    <property type="match status" value="1"/>
</dbReference>
<keyword evidence="6" id="KW-0067">ATP-binding</keyword>
<comment type="similarity">
    <text evidence="3">Belongs to the midasin family.</text>
</comment>
<dbReference type="InterPro" id="IPR027417">
    <property type="entry name" value="P-loop_NTPase"/>
</dbReference>
<dbReference type="Pfam" id="PF07728">
    <property type="entry name" value="AAA_5"/>
    <property type="match status" value="4"/>
</dbReference>
<evidence type="ECO:0000256" key="7">
    <source>
        <dbReference type="ARBA" id="ARBA00023186"/>
    </source>
</evidence>
<evidence type="ECO:0000256" key="3">
    <source>
        <dbReference type="ARBA" id="ARBA00007188"/>
    </source>
</evidence>
<protein>
    <recommendedName>
        <fullName evidence="4">Midasin</fullName>
    </recommendedName>
</protein>
<accession>M3S048</accession>
<comment type="subcellular location">
    <subcellularLocation>
        <location evidence="1">Nucleus</location>
        <location evidence="1">Nucleolus</location>
    </subcellularLocation>
    <subcellularLocation>
        <location evidence="2">Nucleus</location>
        <location evidence="2">Nucleoplasm</location>
    </subcellularLocation>
</comment>
<dbReference type="GO" id="GO:0005654">
    <property type="term" value="C:nucleoplasm"/>
    <property type="evidence" value="ECO:0007669"/>
    <property type="project" value="UniProtKB-SubCell"/>
</dbReference>
<evidence type="ECO:0000256" key="4">
    <source>
        <dbReference type="ARBA" id="ARBA00017143"/>
    </source>
</evidence>
<dbReference type="SUPFAM" id="SSF52540">
    <property type="entry name" value="P-loop containing nucleoside triphosphate hydrolases"/>
    <property type="match status" value="3"/>
</dbReference>
<dbReference type="GO" id="GO:0000027">
    <property type="term" value="P:ribosomal large subunit assembly"/>
    <property type="evidence" value="ECO:0007669"/>
    <property type="project" value="TreeGrafter"/>
</dbReference>
<feature type="domain" description="AAA+ ATPase" evidence="9">
    <location>
        <begin position="22"/>
        <end position="167"/>
    </location>
</feature>
<proteinExistence type="inferred from homology"/>
<sequence length="917" mass="105380">MKPFVITPFHNTELIIERLLKDSNSILLEGEPGCGKSSLLKYIAEQQHMKMLSVHFGDDVDAKALIGSYITSDSFSEFKWKDGSLTTAVKEGYWFLLEDVDTAPPDVISLILPLLKTRTFFIPNRSESVTVHPNFRLIGTRTLHKGGMKINTFHSILSSHFTIVSMPEMKKEELTQLLLCLYQRIQIIIPTILQCHETIKLKGITGTLRQLLSFCKRVEQKIPLEVKLNQVTTQLKHILLFECDSVYLSNELQRRIEILQVVAQTIQIPSIDFMLNGYKPIIEINNKEITIGHIKLNRNPPPIPPPPENPFPFSKTQHSLVLMEKIADCIINDEPILLVGETGTGKTTMIQQLASLLNQKLIVYNLNQQTESSDLVGGFKPVQLKLLCHPLRIEFIEEFNNVFARNSNEKFINQLNSAYEKQDFNRFLTLIIKACDMVDKKIKTMETSIREHWNNISNKARKYKEQINNKQSGFAFSFIEGDLVKALRNGYWILLDEINLASHDTLERISGLLDGESILLTEIGDVTPIPRHKNFRLFANMNPPTDVGKKDLAPGIKSRFHPIQFDEIIERNDLQMLVRDYLNRIGVQPPAEKIVQFHLKAKQLAHDELFDGAGQRPLFSLRTLCLALQYITDVTPFFGFERALYEGMSMSYLTQLNRISYPIMEKLINETFNKTNNSGSLPKNKEYINYGGYFIEKGDEEIKVDEKYILTETTKKRLESISRIVMSKRYPILLQGPTSAGKTSLVEYLAKATGHRMVRVNNHEQTDVQEYLGSYVPTEDGKLIFQEGILVEAVRKGYWIVLDELNLAPSEVLEALNRLLDFNRELYIPETQETVKPHPQFMLFATQNPPNTYGGRKHLSRAFRNRFIELHFDEIPENELEIILEKRSLIPPSYCKKLVNVLKDLEKQRNMQIVMKN</sequence>
<keyword evidence="5" id="KW-0547">Nucleotide-binding</keyword>
<dbReference type="InterPro" id="IPR003593">
    <property type="entry name" value="AAA+_ATPase"/>
</dbReference>
<evidence type="ECO:0000259" key="9">
    <source>
        <dbReference type="SMART" id="SM00382"/>
    </source>
</evidence>
<dbReference type="PANTHER" id="PTHR48103:SF2">
    <property type="entry name" value="MIDASIN"/>
    <property type="match status" value="1"/>
</dbReference>
<dbReference type="Pfam" id="PF17865">
    <property type="entry name" value="AAA_lid_5"/>
    <property type="match status" value="1"/>
</dbReference>
<dbReference type="PROSITE" id="PS00675">
    <property type="entry name" value="SIGMA54_INTERACT_1"/>
    <property type="match status" value="1"/>
</dbReference>
<reference evidence="10 11" key="1">
    <citation type="submission" date="2013-01" db="EMBL/GenBank/DDBJ databases">
        <authorList>
            <person name="Hannick L."/>
            <person name="Zafar N."/>
            <person name="Lorenzi H."/>
            <person name="Ali I.A."/>
            <person name="Petri W.P."/>
            <person name="Caler E."/>
        </authorList>
    </citation>
    <scope>NUCLEOTIDE SEQUENCE [LARGE SCALE GENOMIC DNA]</scope>
    <source>
        <strain evidence="11">HM3:IMSS-B</strain>
    </source>
</reference>